<dbReference type="AlphaFoldDB" id="A0A914RHM6"/>
<accession>A0A914RHM6</accession>
<name>A0A914RHM6_PAREQ</name>
<evidence type="ECO:0000313" key="1">
    <source>
        <dbReference type="Proteomes" id="UP000887564"/>
    </source>
</evidence>
<evidence type="ECO:0000313" key="2">
    <source>
        <dbReference type="WBParaSite" id="PEQ_0000429701-mRNA-1"/>
    </source>
</evidence>
<protein>
    <submittedName>
        <fullName evidence="2">Uncharacterized protein</fullName>
    </submittedName>
</protein>
<dbReference type="Proteomes" id="UP000887564">
    <property type="component" value="Unplaced"/>
</dbReference>
<reference evidence="2" key="1">
    <citation type="submission" date="2022-11" db="UniProtKB">
        <authorList>
            <consortium name="WormBaseParasite"/>
        </authorList>
    </citation>
    <scope>IDENTIFICATION</scope>
</reference>
<sequence length="49" mass="5445">MSIIKNCLFGGISQVPSSLCEPSEQITKGEFSGRAAILFTSRKYQRTYT</sequence>
<organism evidence="1 2">
    <name type="scientific">Parascaris equorum</name>
    <name type="common">Equine roundworm</name>
    <dbReference type="NCBI Taxonomy" id="6256"/>
    <lineage>
        <taxon>Eukaryota</taxon>
        <taxon>Metazoa</taxon>
        <taxon>Ecdysozoa</taxon>
        <taxon>Nematoda</taxon>
        <taxon>Chromadorea</taxon>
        <taxon>Rhabditida</taxon>
        <taxon>Spirurina</taxon>
        <taxon>Ascaridomorpha</taxon>
        <taxon>Ascaridoidea</taxon>
        <taxon>Ascarididae</taxon>
        <taxon>Parascaris</taxon>
    </lineage>
</organism>
<dbReference type="WBParaSite" id="PEQ_0000429701-mRNA-1">
    <property type="protein sequence ID" value="PEQ_0000429701-mRNA-1"/>
    <property type="gene ID" value="PEQ_0000429701"/>
</dbReference>
<proteinExistence type="predicted"/>
<keyword evidence="1" id="KW-1185">Reference proteome</keyword>